<gene>
    <name evidence="2" type="ORF">METZ01_LOCUS114770</name>
</gene>
<reference evidence="2" key="1">
    <citation type="submission" date="2018-05" db="EMBL/GenBank/DDBJ databases">
        <authorList>
            <person name="Lanie J.A."/>
            <person name="Ng W.-L."/>
            <person name="Kazmierczak K.M."/>
            <person name="Andrzejewski T.M."/>
            <person name="Davidsen T.M."/>
            <person name="Wayne K.J."/>
            <person name="Tettelin H."/>
            <person name="Glass J.I."/>
            <person name="Rusch D."/>
            <person name="Podicherti R."/>
            <person name="Tsui H.-C.T."/>
            <person name="Winkler M.E."/>
        </authorList>
    </citation>
    <scope>NUCLEOTIDE SEQUENCE</scope>
</reference>
<accession>A0A381XAY9</accession>
<dbReference type="Pfam" id="PF00583">
    <property type="entry name" value="Acetyltransf_1"/>
    <property type="match status" value="1"/>
</dbReference>
<feature type="domain" description="N-acetyltransferase" evidence="1">
    <location>
        <begin position="53"/>
        <end position="198"/>
    </location>
</feature>
<dbReference type="CDD" id="cd04301">
    <property type="entry name" value="NAT_SF"/>
    <property type="match status" value="1"/>
</dbReference>
<name>A0A381XAY9_9ZZZZ</name>
<dbReference type="InterPro" id="IPR000182">
    <property type="entry name" value="GNAT_dom"/>
</dbReference>
<protein>
    <recommendedName>
        <fullName evidence="1">N-acetyltransferase domain-containing protein</fullName>
    </recommendedName>
</protein>
<proteinExistence type="predicted"/>
<evidence type="ECO:0000259" key="1">
    <source>
        <dbReference type="PROSITE" id="PS51186"/>
    </source>
</evidence>
<dbReference type="EMBL" id="UINC01014530">
    <property type="protein sequence ID" value="SVA61916.1"/>
    <property type="molecule type" value="Genomic_DNA"/>
</dbReference>
<dbReference type="PROSITE" id="PS51186">
    <property type="entry name" value="GNAT"/>
    <property type="match status" value="1"/>
</dbReference>
<dbReference type="AlphaFoldDB" id="A0A381XAY9"/>
<dbReference type="SUPFAM" id="SSF55729">
    <property type="entry name" value="Acyl-CoA N-acyltransferases (Nat)"/>
    <property type="match status" value="1"/>
</dbReference>
<dbReference type="InterPro" id="IPR016181">
    <property type="entry name" value="Acyl_CoA_acyltransferase"/>
</dbReference>
<organism evidence="2">
    <name type="scientific">marine metagenome</name>
    <dbReference type="NCBI Taxonomy" id="408172"/>
    <lineage>
        <taxon>unclassified sequences</taxon>
        <taxon>metagenomes</taxon>
        <taxon>ecological metagenomes</taxon>
    </lineage>
</organism>
<evidence type="ECO:0000313" key="2">
    <source>
        <dbReference type="EMBL" id="SVA61916.1"/>
    </source>
</evidence>
<dbReference type="Gene3D" id="3.40.630.30">
    <property type="match status" value="1"/>
</dbReference>
<dbReference type="GO" id="GO:0016747">
    <property type="term" value="F:acyltransferase activity, transferring groups other than amino-acyl groups"/>
    <property type="evidence" value="ECO:0007669"/>
    <property type="project" value="InterPro"/>
</dbReference>
<sequence>MTKRDVGISTDLTMWGTIPITVHFLEVTSEKEVVTKKTEVSSIRIYQVLKPDPRFAQWLYQKVGSSWYWIDRYFWSLQQWKSRFNDPRVTLWVMEIESHNDAQIAGYYELDNRSNKSTEISYFGLMGHAIGKGLGAHMLSDSLQRAFTLGANRVWLHTCSLDHPNALTNYEARGMRVYKTVQDTQSIPPGWPYLTTGDW</sequence>